<reference evidence="1 2" key="1">
    <citation type="submission" date="2018-02" db="EMBL/GenBank/DDBJ databases">
        <title>Genome sequence of the basidiomycete white-rot fungus Phlebia centrifuga.</title>
        <authorList>
            <person name="Granchi Z."/>
            <person name="Peng M."/>
            <person name="de Vries R.P."/>
            <person name="Hilden K."/>
            <person name="Makela M.R."/>
            <person name="Grigoriev I."/>
            <person name="Riley R."/>
        </authorList>
    </citation>
    <scope>NUCLEOTIDE SEQUENCE [LARGE SCALE GENOMIC DNA]</scope>
    <source>
        <strain evidence="1 2">FBCC195</strain>
    </source>
</reference>
<dbReference type="AlphaFoldDB" id="A0A2R6NHI0"/>
<keyword evidence="2" id="KW-1185">Reference proteome</keyword>
<evidence type="ECO:0000313" key="1">
    <source>
        <dbReference type="EMBL" id="PSR71846.1"/>
    </source>
</evidence>
<dbReference type="Proteomes" id="UP000186601">
    <property type="component" value="Unassembled WGS sequence"/>
</dbReference>
<name>A0A2R6NHI0_9APHY</name>
<dbReference type="EMBL" id="MLYV02001242">
    <property type="protein sequence ID" value="PSR71846.1"/>
    <property type="molecule type" value="Genomic_DNA"/>
</dbReference>
<protein>
    <submittedName>
        <fullName evidence="1">Uncharacterized protein</fullName>
    </submittedName>
</protein>
<accession>A0A2R6NHI0</accession>
<sequence>MMLEKAPSPPVGKAFVKEIKVMNQTVRSINPSPFGTKKMTGTDLELLVLNTRLIFTNTLSHQDAILFGEALGTHWAVGEPVEDEHSPYNSGTA</sequence>
<evidence type="ECO:0000313" key="2">
    <source>
        <dbReference type="Proteomes" id="UP000186601"/>
    </source>
</evidence>
<gene>
    <name evidence="1" type="ORF">PHLCEN_2v12347</name>
</gene>
<proteinExistence type="predicted"/>
<comment type="caution">
    <text evidence="1">The sequence shown here is derived from an EMBL/GenBank/DDBJ whole genome shotgun (WGS) entry which is preliminary data.</text>
</comment>
<organism evidence="1 2">
    <name type="scientific">Hermanssonia centrifuga</name>
    <dbReference type="NCBI Taxonomy" id="98765"/>
    <lineage>
        <taxon>Eukaryota</taxon>
        <taxon>Fungi</taxon>
        <taxon>Dikarya</taxon>
        <taxon>Basidiomycota</taxon>
        <taxon>Agaricomycotina</taxon>
        <taxon>Agaricomycetes</taxon>
        <taxon>Polyporales</taxon>
        <taxon>Meruliaceae</taxon>
        <taxon>Hermanssonia</taxon>
    </lineage>
</organism>